<dbReference type="PROSITE" id="PS50005">
    <property type="entry name" value="TPR"/>
    <property type="match status" value="1"/>
</dbReference>
<dbReference type="InterPro" id="IPR011990">
    <property type="entry name" value="TPR-like_helical_dom_sf"/>
</dbReference>
<evidence type="ECO:0000256" key="2">
    <source>
        <dbReference type="SAM" id="Coils"/>
    </source>
</evidence>
<name>A0ABX2SZS9_9BACL</name>
<keyword evidence="2" id="KW-0175">Coiled coil</keyword>
<feature type="domain" description="DNA mimic protein DMP19 C-terminal" evidence="3">
    <location>
        <begin position="221"/>
        <end position="334"/>
    </location>
</feature>
<accession>A0ABX2SZS9</accession>
<dbReference type="Gene3D" id="1.20.1420.60">
    <property type="match status" value="1"/>
</dbReference>
<protein>
    <submittedName>
        <fullName evidence="4">DMP19 family protein</fullName>
    </submittedName>
</protein>
<dbReference type="InterPro" id="IPR025402">
    <property type="entry name" value="DMP19_C"/>
</dbReference>
<reference evidence="4 5" key="1">
    <citation type="submission" date="2020-07" db="EMBL/GenBank/DDBJ databases">
        <title>MOT database genomes.</title>
        <authorList>
            <person name="Joseph S."/>
            <person name="Aduse-Opoku J."/>
            <person name="Hashim A."/>
            <person name="Wade W."/>
            <person name="Curtis M."/>
        </authorList>
    </citation>
    <scope>NUCLEOTIDE SEQUENCE [LARGE SCALE GENOMIC DNA]</scope>
    <source>
        <strain evidence="4 5">CIP 106318</strain>
    </source>
</reference>
<evidence type="ECO:0000259" key="3">
    <source>
        <dbReference type="Pfam" id="PF14300"/>
    </source>
</evidence>
<dbReference type="InterPro" id="IPR019734">
    <property type="entry name" value="TPR_rpt"/>
</dbReference>
<dbReference type="Gene3D" id="1.25.40.10">
    <property type="entry name" value="Tetratricopeptide repeat domain"/>
    <property type="match status" value="1"/>
</dbReference>
<keyword evidence="1" id="KW-0802">TPR repeat</keyword>
<dbReference type="SUPFAM" id="SSF48452">
    <property type="entry name" value="TPR-like"/>
    <property type="match status" value="1"/>
</dbReference>
<organism evidence="4 5">
    <name type="scientific">Gemelliphila palaticanis</name>
    <dbReference type="NCBI Taxonomy" id="81950"/>
    <lineage>
        <taxon>Bacteria</taxon>
        <taxon>Bacillati</taxon>
        <taxon>Bacillota</taxon>
        <taxon>Bacilli</taxon>
        <taxon>Bacillales</taxon>
        <taxon>Gemellaceae</taxon>
        <taxon>Gemelliphila</taxon>
    </lineage>
</organism>
<proteinExistence type="predicted"/>
<evidence type="ECO:0000313" key="5">
    <source>
        <dbReference type="Proteomes" id="UP000531840"/>
    </source>
</evidence>
<feature type="repeat" description="TPR" evidence="1">
    <location>
        <begin position="46"/>
        <end position="79"/>
    </location>
</feature>
<dbReference type="RefSeq" id="WP_179941390.1">
    <property type="nucleotide sequence ID" value="NZ_JACBYF010000009.1"/>
</dbReference>
<dbReference type="EMBL" id="JACBYF010000009">
    <property type="protein sequence ID" value="NYS47602.1"/>
    <property type="molecule type" value="Genomic_DNA"/>
</dbReference>
<comment type="caution">
    <text evidence="4">The sequence shown here is derived from an EMBL/GenBank/DDBJ whole genome shotgun (WGS) entry which is preliminary data.</text>
</comment>
<dbReference type="Proteomes" id="UP000531840">
    <property type="component" value="Unassembled WGS sequence"/>
</dbReference>
<dbReference type="Pfam" id="PF14300">
    <property type="entry name" value="DMP19"/>
    <property type="match status" value="1"/>
</dbReference>
<evidence type="ECO:0000256" key="1">
    <source>
        <dbReference type="PROSITE-ProRule" id="PRU00339"/>
    </source>
</evidence>
<feature type="coiled-coil region" evidence="2">
    <location>
        <begin position="155"/>
        <end position="182"/>
    </location>
</feature>
<gene>
    <name evidence="4" type="ORF">HZY85_05240</name>
</gene>
<sequence length="347" mass="41935">MKPTKEEFIKLSNEDKLKCIQNLHAYYDRELILDLLLSENIEEIDSKLLSELGRAYNNNGKYEEAMAILDMVVEENRDAMWYYRYAYSHSELAKNLNYDFETQARNAFEKFEIAVKISNDEKMRIWCFEFISMSRLEEILQNEKDNYPFLSEHYFEYMKRKNKKIEETIELAKEQNKKIYKKITIEDIQNIEESWDICEPLWFIINIYEGYEDYIKSAEILTLEQRYLFAITWYFAEVSNGGHHQFFYNSTGIVWEDVLNGFKHFEMPEFAANFQKVIDYCGGTISFDREERWNMLESLENKNGEEFFKILDEADDFIYKYEGEENELNYIKANPEKFVFEGEYERF</sequence>
<evidence type="ECO:0000313" key="4">
    <source>
        <dbReference type="EMBL" id="NYS47602.1"/>
    </source>
</evidence>
<keyword evidence="5" id="KW-1185">Reference proteome</keyword>